<evidence type="ECO:0000313" key="3">
    <source>
        <dbReference type="EMBL" id="MEI5984045.1"/>
    </source>
</evidence>
<feature type="domain" description="Amidohydrolase-related" evidence="2">
    <location>
        <begin position="51"/>
        <end position="373"/>
    </location>
</feature>
<dbReference type="InterPro" id="IPR006680">
    <property type="entry name" value="Amidohydro-rel"/>
</dbReference>
<dbReference type="Gene3D" id="3.20.20.140">
    <property type="entry name" value="Metal-dependent hydrolases"/>
    <property type="match status" value="1"/>
</dbReference>
<name>A0ABU8I4B1_9SPHI</name>
<keyword evidence="1" id="KW-0378">Hydrolase</keyword>
<dbReference type="InterPro" id="IPR032466">
    <property type="entry name" value="Metal_Hydrolase"/>
</dbReference>
<dbReference type="SUPFAM" id="SSF51556">
    <property type="entry name" value="Metallo-dependent hydrolases"/>
    <property type="match status" value="1"/>
</dbReference>
<dbReference type="Pfam" id="PF01979">
    <property type="entry name" value="Amidohydro_1"/>
    <property type="match status" value="1"/>
</dbReference>
<dbReference type="PANTHER" id="PTHR43794:SF11">
    <property type="entry name" value="AMIDOHYDROLASE-RELATED DOMAIN-CONTAINING PROTEIN"/>
    <property type="match status" value="1"/>
</dbReference>
<dbReference type="SUPFAM" id="SSF51338">
    <property type="entry name" value="Composite domain of metallo-dependent hydrolases"/>
    <property type="match status" value="1"/>
</dbReference>
<organism evidence="3 4">
    <name type="scientific">Sphingobacterium tenebrionis</name>
    <dbReference type="NCBI Taxonomy" id="3111775"/>
    <lineage>
        <taxon>Bacteria</taxon>
        <taxon>Pseudomonadati</taxon>
        <taxon>Bacteroidota</taxon>
        <taxon>Sphingobacteriia</taxon>
        <taxon>Sphingobacteriales</taxon>
        <taxon>Sphingobacteriaceae</taxon>
        <taxon>Sphingobacterium</taxon>
    </lineage>
</organism>
<gene>
    <name evidence="3" type="ORF">VJ786_03920</name>
</gene>
<sequence length="387" mass="43987">MKYYSADVVFPIAGQAIKKGVVAMDDEGIIKGVFNPGEIDDSKVEHHKGALIPGFINAHCHLELSHMLNVVPKGTGLPNFLTTVMGERQHAEDAIHQAMVEADKEMYENGIQAVGDHVNTAATAKVKEESPITYHTFVEIMAMRKEDVEERIDQAKEIEFHFDYKHSSITPHAPYSGSKSLFKTFKKAVSEDNIISIHNQESDEENKLFRYKTGEFLDFYKRMNFEVEDFKAQARNSLQSFLPYIPTKNKLILVHNTYTSSKDLDFVDRMGRQVYFCFCPKANLYIENRIPKIDNFLLGDYDIILGTDSLASNDTLDILEELKVIHKEFPDLDFNETIKWATINGAKALNLADQMGSLEEGKQPGLLLLEGMDTFKLTPKVKVRRLR</sequence>
<keyword evidence="4" id="KW-1185">Reference proteome</keyword>
<dbReference type="PANTHER" id="PTHR43794">
    <property type="entry name" value="AMINOHYDROLASE SSNA-RELATED"/>
    <property type="match status" value="1"/>
</dbReference>
<evidence type="ECO:0000259" key="2">
    <source>
        <dbReference type="Pfam" id="PF01979"/>
    </source>
</evidence>
<comment type="caution">
    <text evidence="3">The sequence shown here is derived from an EMBL/GenBank/DDBJ whole genome shotgun (WGS) entry which is preliminary data.</text>
</comment>
<dbReference type="RefSeq" id="WP_336557307.1">
    <property type="nucleotide sequence ID" value="NZ_JAYLLN010000005.1"/>
</dbReference>
<proteinExistence type="predicted"/>
<reference evidence="3 4" key="1">
    <citation type="submission" date="2024-01" db="EMBL/GenBank/DDBJ databases">
        <title>Sphingobacterium tenebrionis sp. nov., a novel endophyte isolated from tenebrio molitor intestines.</title>
        <authorList>
            <person name="Zhang C."/>
        </authorList>
    </citation>
    <scope>NUCLEOTIDE SEQUENCE [LARGE SCALE GENOMIC DNA]</scope>
    <source>
        <strain evidence="3 4">PU5-4</strain>
    </source>
</reference>
<dbReference type="EMBL" id="JAYLLN010000005">
    <property type="protein sequence ID" value="MEI5984045.1"/>
    <property type="molecule type" value="Genomic_DNA"/>
</dbReference>
<evidence type="ECO:0000256" key="1">
    <source>
        <dbReference type="ARBA" id="ARBA00022801"/>
    </source>
</evidence>
<dbReference type="InterPro" id="IPR050287">
    <property type="entry name" value="MTA/SAH_deaminase"/>
</dbReference>
<protein>
    <submittedName>
        <fullName evidence="3">Amidohydrolase family protein</fullName>
    </submittedName>
</protein>
<dbReference type="InterPro" id="IPR011059">
    <property type="entry name" value="Metal-dep_hydrolase_composite"/>
</dbReference>
<evidence type="ECO:0000313" key="4">
    <source>
        <dbReference type="Proteomes" id="UP001363035"/>
    </source>
</evidence>
<dbReference type="Proteomes" id="UP001363035">
    <property type="component" value="Unassembled WGS sequence"/>
</dbReference>
<accession>A0ABU8I4B1</accession>
<dbReference type="Gene3D" id="2.30.40.10">
    <property type="entry name" value="Urease, subunit C, domain 1"/>
    <property type="match status" value="1"/>
</dbReference>